<name>A0A485CDQ8_KLUCR</name>
<reference evidence="1 2" key="1">
    <citation type="submission" date="2019-03" db="EMBL/GenBank/DDBJ databases">
        <authorList>
            <consortium name="Pathogen Informatics"/>
        </authorList>
    </citation>
    <scope>NUCLEOTIDE SEQUENCE [LARGE SCALE GENOMIC DNA]</scope>
    <source>
        <strain evidence="1 2">NCTC12993</strain>
    </source>
</reference>
<dbReference type="EMBL" id="CAADJD010000025">
    <property type="protein sequence ID" value="VFS82797.1"/>
    <property type="molecule type" value="Genomic_DNA"/>
</dbReference>
<keyword evidence="2" id="KW-1185">Reference proteome</keyword>
<proteinExistence type="predicted"/>
<evidence type="ECO:0000313" key="2">
    <source>
        <dbReference type="Proteomes" id="UP000401081"/>
    </source>
</evidence>
<accession>A0A485CDQ8</accession>
<evidence type="ECO:0000313" key="1">
    <source>
        <dbReference type="EMBL" id="VFS82797.1"/>
    </source>
</evidence>
<sequence length="75" mass="8299">MNANLAVIYDNLDYLLWDGWRRANPAACANADDGDRGWRTGAAVRDFVSLRGVAVSWHRAAFAVSGGRKLFAVFR</sequence>
<dbReference type="AlphaFoldDB" id="A0A485CDQ8"/>
<gene>
    <name evidence="1" type="ORF">NCTC12993_06261</name>
</gene>
<protein>
    <submittedName>
        <fullName evidence="1">Uncharacterized protein</fullName>
    </submittedName>
</protein>
<dbReference type="Proteomes" id="UP000401081">
    <property type="component" value="Unassembled WGS sequence"/>
</dbReference>
<organism evidence="1 2">
    <name type="scientific">Kluyvera cryocrescens</name>
    <name type="common">Kluyvera citrophila</name>
    <dbReference type="NCBI Taxonomy" id="580"/>
    <lineage>
        <taxon>Bacteria</taxon>
        <taxon>Pseudomonadati</taxon>
        <taxon>Pseudomonadota</taxon>
        <taxon>Gammaproteobacteria</taxon>
        <taxon>Enterobacterales</taxon>
        <taxon>Enterobacteriaceae</taxon>
        <taxon>Kluyvera</taxon>
    </lineage>
</organism>